<dbReference type="AlphaFoldDB" id="A0A2K4ZQ72"/>
<evidence type="ECO:0000313" key="1">
    <source>
        <dbReference type="EMBL" id="SOY32595.1"/>
    </source>
</evidence>
<accession>A0A2K4ZQ72</accession>
<gene>
    <name evidence="1" type="ORF">AMURIS_05360</name>
</gene>
<proteinExistence type="predicted"/>
<organism evidence="1 2">
    <name type="scientific">Acetatifactor muris</name>
    <dbReference type="NCBI Taxonomy" id="879566"/>
    <lineage>
        <taxon>Bacteria</taxon>
        <taxon>Bacillati</taxon>
        <taxon>Bacillota</taxon>
        <taxon>Clostridia</taxon>
        <taxon>Lachnospirales</taxon>
        <taxon>Lachnospiraceae</taxon>
        <taxon>Acetatifactor</taxon>
    </lineage>
</organism>
<sequence length="84" mass="9658">MDSRNGIEHKCPYCGYEVEWDWNQPRGNEMVKGDESFIRIRSDARDTSNFDTDKPRPVSYGSLDTEKVILLGCPKCHTVSFQIS</sequence>
<name>A0A2K4ZQ72_9FIRM</name>
<keyword evidence="2" id="KW-1185">Reference proteome</keyword>
<dbReference type="EMBL" id="OFSM01000057">
    <property type="protein sequence ID" value="SOY32595.1"/>
    <property type="molecule type" value="Genomic_DNA"/>
</dbReference>
<dbReference type="RefSeq" id="WP_146040210.1">
    <property type="nucleotide sequence ID" value="NZ_JANJZD010000063.1"/>
</dbReference>
<evidence type="ECO:0000313" key="2">
    <source>
        <dbReference type="Proteomes" id="UP000236311"/>
    </source>
</evidence>
<dbReference type="Proteomes" id="UP000236311">
    <property type="component" value="Unassembled WGS sequence"/>
</dbReference>
<reference evidence="1 2" key="1">
    <citation type="submission" date="2018-01" db="EMBL/GenBank/DDBJ databases">
        <authorList>
            <person name="Gaut B.S."/>
            <person name="Morton B.R."/>
            <person name="Clegg M.T."/>
            <person name="Duvall M.R."/>
        </authorList>
    </citation>
    <scope>NUCLEOTIDE SEQUENCE [LARGE SCALE GENOMIC DNA]</scope>
    <source>
        <strain evidence="1">GP69</strain>
    </source>
</reference>
<protein>
    <submittedName>
        <fullName evidence="1">Uncharacterized protein</fullName>
    </submittedName>
</protein>